<dbReference type="EMBL" id="ABXB03000003">
    <property type="protein sequence ID" value="EFA22576.1"/>
    <property type="molecule type" value="Genomic_DNA"/>
</dbReference>
<dbReference type="Proteomes" id="UP000003656">
    <property type="component" value="Unassembled WGS sequence"/>
</dbReference>
<dbReference type="Pfam" id="PF01547">
    <property type="entry name" value="SBP_bac_1"/>
    <property type="match status" value="1"/>
</dbReference>
<evidence type="ECO:0000313" key="1">
    <source>
        <dbReference type="EMBL" id="EFA22576.1"/>
    </source>
</evidence>
<proteinExistence type="predicted"/>
<dbReference type="InterPro" id="IPR006059">
    <property type="entry name" value="SBP"/>
</dbReference>
<organism evidence="1 2">
    <name type="scientific">Bifidobacterium gallicum DSM 20093 = LMG 11596</name>
    <dbReference type="NCBI Taxonomy" id="561180"/>
    <lineage>
        <taxon>Bacteria</taxon>
        <taxon>Bacillati</taxon>
        <taxon>Actinomycetota</taxon>
        <taxon>Actinomycetes</taxon>
        <taxon>Bifidobacteriales</taxon>
        <taxon>Bifidobacteriaceae</taxon>
        <taxon>Bifidobacterium</taxon>
    </lineage>
</organism>
<reference evidence="1 2" key="1">
    <citation type="submission" date="2009-11" db="EMBL/GenBank/DDBJ databases">
        <authorList>
            <person name="Weinstock G."/>
            <person name="Sodergren E."/>
            <person name="Clifton S."/>
            <person name="Fulton L."/>
            <person name="Fulton B."/>
            <person name="Courtney L."/>
            <person name="Fronick C."/>
            <person name="Harrison M."/>
            <person name="Strong C."/>
            <person name="Farmer C."/>
            <person name="Delahaunty K."/>
            <person name="Markovic C."/>
            <person name="Hall O."/>
            <person name="Minx P."/>
            <person name="Tomlinson C."/>
            <person name="Mitreva M."/>
            <person name="Nelson J."/>
            <person name="Hou S."/>
            <person name="Wollam A."/>
            <person name="Pepin K.H."/>
            <person name="Johnson M."/>
            <person name="Bhonagiri V."/>
            <person name="Nash W.E."/>
            <person name="Warren W."/>
            <person name="Chinwalla A."/>
            <person name="Mardis E.R."/>
            <person name="Wilson R.K."/>
        </authorList>
    </citation>
    <scope>NUCLEOTIDE SEQUENCE [LARGE SCALE GENOMIC DNA]</scope>
    <source>
        <strain evidence="1 2">DSM 20093</strain>
    </source>
</reference>
<gene>
    <name evidence="1" type="ORF">BIFGAL_03602</name>
</gene>
<accession>D1NUS5</accession>
<sequence length="484" mass="53388">MRLDEKGAAMTSIMRTRVSRAWTALLACLSVLALVALTAGCGSARSYGRTQLTVWSWEPSMPQLVKGFEHDNPDVHITLVTNARYEELNSAIQDGYGMPDIMQLEYFALPQYAVSGQIRNLTTRTDGYEAFYTPGSWASVGMDGNVYGLPMDSGPMAFFYNDTVFKQAGVDASKIRTWQDYYDAARKLKTIGVNITSDAGEASFFDAMVWLAGGKPFTTSRDGHDVGIDLLGDAGTQEFARFWQRMVDEDLIDTSTTMWSDAWKKAVGDGTIASVFAGAWMPSLLLADVPGTAGLWRVASMPTPNGNATNAENGGSALSVLTSSRKPDASWRFIDYVCHSRTGIDTRVKGGAFPADVATLDSPEFLSRTTVTDSHGVQVPYFGGQQFNRVLSEAAKHVSTQYQYLPFEVYARSDFRSTVGKAYTWANNWQRYRMEYQRMLAGKTGNARNPQSPGLMVTIEDGLSQWQQNLREYGINQGFTVTDN</sequence>
<comment type="caution">
    <text evidence="1">The sequence shown here is derived from an EMBL/GenBank/DDBJ whole genome shotgun (WGS) entry which is preliminary data.</text>
</comment>
<dbReference type="eggNOG" id="COG1653">
    <property type="taxonomic scope" value="Bacteria"/>
</dbReference>
<name>D1NUS5_9BIFI</name>
<dbReference type="Gene3D" id="3.40.190.10">
    <property type="entry name" value="Periplasmic binding protein-like II"/>
    <property type="match status" value="1"/>
</dbReference>
<dbReference type="PANTHER" id="PTHR43649:SF14">
    <property type="entry name" value="BLR3389 PROTEIN"/>
    <property type="match status" value="1"/>
</dbReference>
<dbReference type="InterPro" id="IPR050490">
    <property type="entry name" value="Bact_solute-bd_prot1"/>
</dbReference>
<dbReference type="STRING" id="561180.BIFGAL_03602"/>
<dbReference type="AlphaFoldDB" id="D1NUS5"/>
<evidence type="ECO:0000313" key="2">
    <source>
        <dbReference type="Proteomes" id="UP000003656"/>
    </source>
</evidence>
<dbReference type="SUPFAM" id="SSF53850">
    <property type="entry name" value="Periplasmic binding protein-like II"/>
    <property type="match status" value="1"/>
</dbReference>
<dbReference type="PANTHER" id="PTHR43649">
    <property type="entry name" value="ARABINOSE-BINDING PROTEIN-RELATED"/>
    <property type="match status" value="1"/>
</dbReference>
<protein>
    <submittedName>
        <fullName evidence="1">ABC transporter, solute-binding protein</fullName>
    </submittedName>
</protein>